<dbReference type="InterPro" id="IPR027268">
    <property type="entry name" value="Peptidase_M4/M1_CTD_sf"/>
</dbReference>
<dbReference type="EC" id="3.4.11.2" evidence="4"/>
<dbReference type="InterPro" id="IPR001930">
    <property type="entry name" value="Peptidase_M1"/>
</dbReference>
<evidence type="ECO:0000259" key="15">
    <source>
        <dbReference type="Pfam" id="PF01433"/>
    </source>
</evidence>
<dbReference type="PRINTS" id="PR00756">
    <property type="entry name" value="ALADIPTASE"/>
</dbReference>
<feature type="domain" description="Aminopeptidase N-like N-terminal" evidence="16">
    <location>
        <begin position="220"/>
        <end position="395"/>
    </location>
</feature>
<keyword evidence="6" id="KW-0645">Protease</keyword>
<dbReference type="PANTHER" id="PTHR11533:SF297">
    <property type="entry name" value="AMINOPEPTIDASE N"/>
    <property type="match status" value="1"/>
</dbReference>
<evidence type="ECO:0000313" key="17">
    <source>
        <dbReference type="EMBL" id="MDW5593584.1"/>
    </source>
</evidence>
<feature type="compositionally biased region" description="Pro residues" evidence="13">
    <location>
        <begin position="166"/>
        <end position="196"/>
    </location>
</feature>
<dbReference type="PANTHER" id="PTHR11533">
    <property type="entry name" value="PROTEASE M1 ZINC METALLOPROTEASE"/>
    <property type="match status" value="1"/>
</dbReference>
<evidence type="ECO:0000256" key="11">
    <source>
        <dbReference type="ARBA" id="ARBA00029811"/>
    </source>
</evidence>
<dbReference type="RefSeq" id="WP_318595845.1">
    <property type="nucleotide sequence ID" value="NZ_JAWSTH010000006.1"/>
</dbReference>
<evidence type="ECO:0000256" key="4">
    <source>
        <dbReference type="ARBA" id="ARBA00012564"/>
    </source>
</evidence>
<gene>
    <name evidence="17" type="ORF">R7226_04505</name>
</gene>
<evidence type="ECO:0000256" key="2">
    <source>
        <dbReference type="ARBA" id="ARBA00001947"/>
    </source>
</evidence>
<comment type="catalytic activity">
    <reaction evidence="1">
        <text>Release of an N-terminal amino acid, Xaa-|-Yaa- from a peptide, amide or arylamide. Xaa is preferably Ala, but may be most amino acids including Pro (slow action). When a terminal hydrophobic residue is followed by a prolyl residue, the two may be released as an intact Xaa-Pro dipeptide.</text>
        <dbReference type="EC" id="3.4.11.2"/>
    </reaction>
</comment>
<dbReference type="GO" id="GO:0004177">
    <property type="term" value="F:aminopeptidase activity"/>
    <property type="evidence" value="ECO:0007669"/>
    <property type="project" value="UniProtKB-KW"/>
</dbReference>
<keyword evidence="9" id="KW-0862">Zinc</keyword>
<feature type="domain" description="Peptidase M1 membrane alanine aminopeptidase" evidence="15">
    <location>
        <begin position="437"/>
        <end position="643"/>
    </location>
</feature>
<dbReference type="Gene3D" id="2.60.40.1730">
    <property type="entry name" value="tricorn interacting facor f3 domain"/>
    <property type="match status" value="1"/>
</dbReference>
<dbReference type="Pfam" id="PF01433">
    <property type="entry name" value="Peptidase_M1"/>
    <property type="match status" value="1"/>
</dbReference>
<dbReference type="InterPro" id="IPR014782">
    <property type="entry name" value="Peptidase_M1_dom"/>
</dbReference>
<keyword evidence="7" id="KW-0479">Metal-binding</keyword>
<dbReference type="InterPro" id="IPR050344">
    <property type="entry name" value="Peptidase_M1_aminopeptidases"/>
</dbReference>
<dbReference type="Pfam" id="PF17900">
    <property type="entry name" value="Peptidase_M1_N"/>
    <property type="match status" value="1"/>
</dbReference>
<comment type="caution">
    <text evidence="17">The sequence shown here is derived from an EMBL/GenBank/DDBJ whole genome shotgun (WGS) entry which is preliminary data.</text>
</comment>
<evidence type="ECO:0000256" key="6">
    <source>
        <dbReference type="ARBA" id="ARBA00022670"/>
    </source>
</evidence>
<feature type="region of interest" description="Disordered" evidence="13">
    <location>
        <begin position="162"/>
        <end position="199"/>
    </location>
</feature>
<evidence type="ECO:0000256" key="8">
    <source>
        <dbReference type="ARBA" id="ARBA00022801"/>
    </source>
</evidence>
<keyword evidence="17" id="KW-0031">Aminopeptidase</keyword>
<keyword evidence="14" id="KW-0732">Signal</keyword>
<evidence type="ECO:0000256" key="13">
    <source>
        <dbReference type="SAM" id="MobiDB-lite"/>
    </source>
</evidence>
<evidence type="ECO:0000256" key="3">
    <source>
        <dbReference type="ARBA" id="ARBA00010136"/>
    </source>
</evidence>
<reference evidence="18" key="1">
    <citation type="submission" date="2023-07" db="EMBL/GenBank/DDBJ databases">
        <title>Conexibacter stalactiti sp. nov., isolated from stalactites in a lava cave and emended description of the genus Conexibacter.</title>
        <authorList>
            <person name="Lee S.D."/>
        </authorList>
    </citation>
    <scope>NUCLEOTIDE SEQUENCE [LARGE SCALE GENOMIC DNA]</scope>
    <source>
        <strain evidence="18">KCTC 39840</strain>
    </source>
</reference>
<dbReference type="InterPro" id="IPR042097">
    <property type="entry name" value="Aminopeptidase_N-like_N_sf"/>
</dbReference>
<feature type="chain" id="PRO_5046040170" description="Aminopeptidase N" evidence="14">
    <location>
        <begin position="33"/>
        <end position="669"/>
    </location>
</feature>
<comment type="cofactor">
    <cofactor evidence="2">
        <name>Zn(2+)</name>
        <dbReference type="ChEBI" id="CHEBI:29105"/>
    </cofactor>
</comment>
<name>A0ABU4HNG1_9ACTN</name>
<keyword evidence="10" id="KW-0482">Metalloprotease</keyword>
<evidence type="ECO:0000256" key="5">
    <source>
        <dbReference type="ARBA" id="ARBA00015611"/>
    </source>
</evidence>
<evidence type="ECO:0000256" key="14">
    <source>
        <dbReference type="SAM" id="SignalP"/>
    </source>
</evidence>
<dbReference type="SUPFAM" id="SSF55486">
    <property type="entry name" value="Metalloproteases ('zincins'), catalytic domain"/>
    <property type="match status" value="1"/>
</dbReference>
<proteinExistence type="inferred from homology"/>
<evidence type="ECO:0000256" key="12">
    <source>
        <dbReference type="ARBA" id="ARBA00031533"/>
    </source>
</evidence>
<keyword evidence="8 17" id="KW-0378">Hydrolase</keyword>
<dbReference type="SUPFAM" id="SSF63737">
    <property type="entry name" value="Leukotriene A4 hydrolase N-terminal domain"/>
    <property type="match status" value="1"/>
</dbReference>
<protein>
    <recommendedName>
        <fullName evidence="5">Aminopeptidase N</fullName>
        <ecNumber evidence="4">3.4.11.2</ecNumber>
    </recommendedName>
    <alternativeName>
        <fullName evidence="11">Alanine aminopeptidase</fullName>
    </alternativeName>
    <alternativeName>
        <fullName evidence="12">Lysyl aminopeptidase</fullName>
    </alternativeName>
</protein>
<dbReference type="EMBL" id="JAWSTH010000006">
    <property type="protein sequence ID" value="MDW5593584.1"/>
    <property type="molecule type" value="Genomic_DNA"/>
</dbReference>
<comment type="similarity">
    <text evidence="3">Belongs to the peptidase M1 family.</text>
</comment>
<dbReference type="Gene3D" id="1.10.390.10">
    <property type="entry name" value="Neutral Protease Domain 2"/>
    <property type="match status" value="1"/>
</dbReference>
<evidence type="ECO:0000259" key="16">
    <source>
        <dbReference type="Pfam" id="PF17900"/>
    </source>
</evidence>
<sequence>MTRARSKVSGGGLAAAVSIAICLGLSPAGAPAAPTAVSALSLAPTRSPLLVGDVRASDTMLVARQRFVVRGTVVNRGSRARPAQLQLLLRSGGRRPTVHALGGARIASIGAGRRRTFAVRVMAPTLKAAVAKGFELRVCVRPRRGSRAVDCATAARRVRVAFRAPRPAPRRQPAPLPPRPTPPGPPPSKPPVPPAFLPGARTAGDSLFPTIGNGGYDVRRYDLDLAYTDVFARMLHGTATIDAVATQNLSEFSLDLQGLAIGSVSVAGRSAPFTLDFAASKLIVTPSAGIVSGTAFTVQVNYSGVPEPVIDPDGSMEGWLSNVDFGSVALGEPLGSQGWFPVNNVPTDKATYDISVTAPSGFAAVANGVLDGTTANPDGTTTYDWTSDDLMAPYLATVSIGRFDSSGSDLRGPRPLYIYVDQSFRRAEIVADQQRVPEILDWYAGYYGVPYPFDAAGAVVPRVGADIGYVLETQTKPTYPSSNADSSGVGMATIAHENAHQWFGNLVTLARWRDIWLNEGITEFSSWLWGAAVEGDMAPMGIFDYFYTADAAAEPDFWLIPPADPPTAGDIFNTEAMYSRGAMTMTAIREVFIATPALGEDAFRAMMRSWLTDHANGNVTTEQFIALVKATDPARAALWDQFFQQWLYTSYTGDPTQPGNKPDITPGSF</sequence>
<keyword evidence="18" id="KW-1185">Reference proteome</keyword>
<evidence type="ECO:0000256" key="1">
    <source>
        <dbReference type="ARBA" id="ARBA00000098"/>
    </source>
</evidence>
<dbReference type="InterPro" id="IPR045357">
    <property type="entry name" value="Aminopeptidase_N-like_N"/>
</dbReference>
<evidence type="ECO:0000313" key="18">
    <source>
        <dbReference type="Proteomes" id="UP001284601"/>
    </source>
</evidence>
<evidence type="ECO:0000256" key="7">
    <source>
        <dbReference type="ARBA" id="ARBA00022723"/>
    </source>
</evidence>
<organism evidence="17 18">
    <name type="scientific">Conexibacter stalactiti</name>
    <dbReference type="NCBI Taxonomy" id="1940611"/>
    <lineage>
        <taxon>Bacteria</taxon>
        <taxon>Bacillati</taxon>
        <taxon>Actinomycetota</taxon>
        <taxon>Thermoleophilia</taxon>
        <taxon>Solirubrobacterales</taxon>
        <taxon>Conexibacteraceae</taxon>
        <taxon>Conexibacter</taxon>
    </lineage>
</organism>
<evidence type="ECO:0000256" key="9">
    <source>
        <dbReference type="ARBA" id="ARBA00022833"/>
    </source>
</evidence>
<dbReference type="Proteomes" id="UP001284601">
    <property type="component" value="Unassembled WGS sequence"/>
</dbReference>
<dbReference type="CDD" id="cd09603">
    <property type="entry name" value="M1_APN_like"/>
    <property type="match status" value="1"/>
</dbReference>
<evidence type="ECO:0000256" key="10">
    <source>
        <dbReference type="ARBA" id="ARBA00023049"/>
    </source>
</evidence>
<accession>A0ABU4HNG1</accession>
<feature type="signal peptide" evidence="14">
    <location>
        <begin position="1"/>
        <end position="32"/>
    </location>
</feature>